<dbReference type="Gene3D" id="3.30.300.20">
    <property type="match status" value="1"/>
</dbReference>
<dbReference type="Proteomes" id="UP000182761">
    <property type="component" value="Unassembled WGS sequence"/>
</dbReference>
<evidence type="ECO:0000256" key="2">
    <source>
        <dbReference type="HAMAP-Rule" id="MF_00003"/>
    </source>
</evidence>
<evidence type="ECO:0000313" key="3">
    <source>
        <dbReference type="EMBL" id="CVK16633.1"/>
    </source>
</evidence>
<gene>
    <name evidence="2" type="primary">rbfA</name>
    <name evidence="3" type="ORF">Ga0061079_10923</name>
</gene>
<sequence length="119" mass="13824">MESNRQKKINQLLQKELAEIFRKQSAEMNIKILISVTEVKVSSDLGVAKVYLSIYPQEYRKALMKEIQILNPRIRKALGNRIAKQVRQIPELIFYLDTTLDNVEKIEKALKGKDENPIL</sequence>
<keyword evidence="4" id="KW-1185">Reference proteome</keyword>
<dbReference type="PANTHER" id="PTHR33515">
    <property type="entry name" value="RIBOSOME-BINDING FACTOR A, CHLOROPLASTIC-RELATED"/>
    <property type="match status" value="1"/>
</dbReference>
<dbReference type="InterPro" id="IPR015946">
    <property type="entry name" value="KH_dom-like_a/b"/>
</dbReference>
<dbReference type="GO" id="GO:0043024">
    <property type="term" value="F:ribosomal small subunit binding"/>
    <property type="evidence" value="ECO:0007669"/>
    <property type="project" value="TreeGrafter"/>
</dbReference>
<dbReference type="RefSeq" id="WP_055425819.1">
    <property type="nucleotide sequence ID" value="NZ_FCOR01000009.1"/>
</dbReference>
<comment type="subcellular location">
    <subcellularLocation>
        <location evidence="2">Cytoplasm</location>
    </subcellularLocation>
</comment>
<dbReference type="InterPro" id="IPR000238">
    <property type="entry name" value="RbfA"/>
</dbReference>
<dbReference type="InterPro" id="IPR023799">
    <property type="entry name" value="RbfA_dom_sf"/>
</dbReference>
<dbReference type="SUPFAM" id="SSF89919">
    <property type="entry name" value="Ribosome-binding factor A, RbfA"/>
    <property type="match status" value="1"/>
</dbReference>
<dbReference type="EMBL" id="FCOR01000009">
    <property type="protein sequence ID" value="CVK16633.1"/>
    <property type="molecule type" value="Genomic_DNA"/>
</dbReference>
<dbReference type="STRING" id="1586267.GCA_001418685_01496"/>
<reference evidence="3 4" key="1">
    <citation type="submission" date="2016-01" db="EMBL/GenBank/DDBJ databases">
        <authorList>
            <person name="McClelland M."/>
            <person name="Jain A."/>
            <person name="Saraogi P."/>
            <person name="Mendelson R."/>
            <person name="Westerman R."/>
            <person name="SanMiguel P."/>
            <person name="Csonka L."/>
        </authorList>
    </citation>
    <scope>NUCLEOTIDE SEQUENCE [LARGE SCALE GENOMIC DNA]</scope>
    <source>
        <strain evidence="3 4">R-53146</strain>
    </source>
</reference>
<dbReference type="OrthoDB" id="9811910at2"/>
<dbReference type="GO" id="GO:0030490">
    <property type="term" value="P:maturation of SSU-rRNA"/>
    <property type="evidence" value="ECO:0007669"/>
    <property type="project" value="UniProtKB-UniRule"/>
</dbReference>
<dbReference type="PANTHER" id="PTHR33515:SF1">
    <property type="entry name" value="RIBOSOME-BINDING FACTOR A, CHLOROPLASTIC-RELATED"/>
    <property type="match status" value="1"/>
</dbReference>
<proteinExistence type="inferred from homology"/>
<protein>
    <recommendedName>
        <fullName evidence="2">Ribosome-binding factor A</fullName>
    </recommendedName>
</protein>
<keyword evidence="1 2" id="KW-0690">Ribosome biogenesis</keyword>
<name>A0A0X3AQV0_9FLAO</name>
<evidence type="ECO:0000313" key="4">
    <source>
        <dbReference type="Proteomes" id="UP000182761"/>
    </source>
</evidence>
<keyword evidence="2" id="KW-0963">Cytoplasm</keyword>
<dbReference type="HAMAP" id="MF_00003">
    <property type="entry name" value="RbfA"/>
    <property type="match status" value="1"/>
</dbReference>
<accession>A0A0X3AQV0</accession>
<dbReference type="NCBIfam" id="TIGR00082">
    <property type="entry name" value="rbfA"/>
    <property type="match status" value="1"/>
</dbReference>
<dbReference type="AlphaFoldDB" id="A0A0X3AQV0"/>
<comment type="function">
    <text evidence="2">One of several proteins that assist in the late maturation steps of the functional core of the 30S ribosomal subunit. Associates with free 30S ribosomal subunits (but not with 30S subunits that are part of 70S ribosomes or polysomes). Required for efficient processing of 16S rRNA. May interact with the 5'-terminal helix region of 16S rRNA.</text>
</comment>
<comment type="subunit">
    <text evidence="2">Monomer. Binds 30S ribosomal subunits, but not 50S ribosomal subunits or 70S ribosomes.</text>
</comment>
<organism evidence="3 4">
    <name type="scientific">Apibacter mensalis</name>
    <dbReference type="NCBI Taxonomy" id="1586267"/>
    <lineage>
        <taxon>Bacteria</taxon>
        <taxon>Pseudomonadati</taxon>
        <taxon>Bacteroidota</taxon>
        <taxon>Flavobacteriia</taxon>
        <taxon>Flavobacteriales</taxon>
        <taxon>Weeksellaceae</taxon>
        <taxon>Apibacter</taxon>
    </lineage>
</organism>
<dbReference type="GO" id="GO:0005829">
    <property type="term" value="C:cytosol"/>
    <property type="evidence" value="ECO:0007669"/>
    <property type="project" value="TreeGrafter"/>
</dbReference>
<comment type="similarity">
    <text evidence="2">Belongs to the RbfA family.</text>
</comment>
<evidence type="ECO:0000256" key="1">
    <source>
        <dbReference type="ARBA" id="ARBA00022517"/>
    </source>
</evidence>
<dbReference type="Pfam" id="PF02033">
    <property type="entry name" value="RBFA"/>
    <property type="match status" value="1"/>
</dbReference>